<dbReference type="AlphaFoldDB" id="A0A4Q8LBR1"/>
<dbReference type="PIRSF" id="PIRSF004649">
    <property type="entry name" value="MlaC"/>
    <property type="match status" value="1"/>
</dbReference>
<reference evidence="2 3" key="1">
    <citation type="submission" date="2019-02" db="EMBL/GenBank/DDBJ databases">
        <title>WGS of Pseudoxanthomonas species novum from clinical isolates.</title>
        <authorList>
            <person name="Bernier A.-M."/>
            <person name="Bernard K."/>
            <person name="Vachon A."/>
        </authorList>
    </citation>
    <scope>NUCLEOTIDE SEQUENCE [LARGE SCALE GENOMIC DNA]</scope>
    <source>
        <strain evidence="2 3">NML171200</strain>
    </source>
</reference>
<dbReference type="Proteomes" id="UP000292627">
    <property type="component" value="Unassembled WGS sequence"/>
</dbReference>
<dbReference type="PANTHER" id="PTHR36573">
    <property type="entry name" value="INTERMEMBRANE PHOSPHOLIPID TRANSPORT SYSTEM BINDING PROTEIN MLAC"/>
    <property type="match status" value="1"/>
</dbReference>
<dbReference type="EMBL" id="SHMC01000003">
    <property type="protein sequence ID" value="TAA25814.1"/>
    <property type="molecule type" value="Genomic_DNA"/>
</dbReference>
<dbReference type="RefSeq" id="WP_130551431.1">
    <property type="nucleotide sequence ID" value="NZ_JBQGER010000020.1"/>
</dbReference>
<dbReference type="InterPro" id="IPR008869">
    <property type="entry name" value="MlaC/ttg2D"/>
</dbReference>
<evidence type="ECO:0000256" key="1">
    <source>
        <dbReference type="SAM" id="SignalP"/>
    </source>
</evidence>
<comment type="caution">
    <text evidence="2">The sequence shown here is derived from an EMBL/GenBank/DDBJ whole genome shotgun (WGS) entry which is preliminary data.</text>
</comment>
<dbReference type="Gene3D" id="3.10.450.710">
    <property type="entry name" value="Tgt2/MlaC"/>
    <property type="match status" value="1"/>
</dbReference>
<feature type="chain" id="PRO_5020623457" evidence="1">
    <location>
        <begin position="25"/>
        <end position="221"/>
    </location>
</feature>
<keyword evidence="1" id="KW-0732">Signal</keyword>
<dbReference type="InterPro" id="IPR042245">
    <property type="entry name" value="Tgt2/MlaC_sf"/>
</dbReference>
<dbReference type="Pfam" id="PF05494">
    <property type="entry name" value="MlaC"/>
    <property type="match status" value="1"/>
</dbReference>
<sequence length="221" mass="23443">MKRSTITLALAAVLAAAAPTAVLAQASAASAAAPAQGSASAVVLSQSTRVLTTLEQRRAEFKANPAALKAFIKTEFNTAFDGNYAARLVLGVHGRGASDAEVSGFADALADNLTARYGQSLLDFNSRLRVRIKSETPLPNGKGVRVSSEMLRESGDPVPVDYLMRNVGGQWKIFDVMIEGISYVQTFKNQFDGPLRQKSIAQVTADLRAGRLQASGDTGQR</sequence>
<feature type="signal peptide" evidence="1">
    <location>
        <begin position="1"/>
        <end position="24"/>
    </location>
</feature>
<dbReference type="PANTHER" id="PTHR36573:SF1">
    <property type="entry name" value="INTERMEMBRANE PHOSPHOLIPID TRANSPORT SYSTEM BINDING PROTEIN MLAC"/>
    <property type="match status" value="1"/>
</dbReference>
<evidence type="ECO:0000313" key="2">
    <source>
        <dbReference type="EMBL" id="TAA25814.1"/>
    </source>
</evidence>
<dbReference type="OrthoDB" id="9787053at2"/>
<gene>
    <name evidence="2" type="ORF">EA660_10320</name>
</gene>
<evidence type="ECO:0000313" key="3">
    <source>
        <dbReference type="Proteomes" id="UP000292627"/>
    </source>
</evidence>
<organism evidence="2 3">
    <name type="scientific">Pseudoxanthomonas winnipegensis</name>
    <dbReference type="NCBI Taxonomy" id="2480810"/>
    <lineage>
        <taxon>Bacteria</taxon>
        <taxon>Pseudomonadati</taxon>
        <taxon>Pseudomonadota</taxon>
        <taxon>Gammaproteobacteria</taxon>
        <taxon>Lysobacterales</taxon>
        <taxon>Lysobacteraceae</taxon>
        <taxon>Pseudoxanthomonas</taxon>
    </lineage>
</organism>
<protein>
    <submittedName>
        <fullName evidence="2">ABC transporter substrate-binding protein</fullName>
    </submittedName>
</protein>
<proteinExistence type="predicted"/>
<accession>A0A4Q8LBR1</accession>
<name>A0A4Q8LBR1_9GAMM</name>